<evidence type="ECO:0000256" key="1">
    <source>
        <dbReference type="ARBA" id="ARBA00022741"/>
    </source>
</evidence>
<dbReference type="InterPro" id="IPR014015">
    <property type="entry name" value="Helicase_SF3_DNA-vir"/>
</dbReference>
<dbReference type="SUPFAM" id="SSF52540">
    <property type="entry name" value="P-loop containing nucleoside triphosphate hydrolases"/>
    <property type="match status" value="1"/>
</dbReference>
<dbReference type="GO" id="GO:0016787">
    <property type="term" value="F:hydrolase activity"/>
    <property type="evidence" value="ECO:0007669"/>
    <property type="project" value="UniProtKB-KW"/>
</dbReference>
<dbReference type="InterPro" id="IPR027417">
    <property type="entry name" value="P-loop_NTPase"/>
</dbReference>
<dbReference type="EMBL" id="DXBJ01000008">
    <property type="protein sequence ID" value="HIZ57229.1"/>
    <property type="molecule type" value="Genomic_DNA"/>
</dbReference>
<name>A0A9D2FDP4_9FIRM</name>
<accession>A0A9D2FDP4</accession>
<evidence type="ECO:0000256" key="4">
    <source>
        <dbReference type="SAM" id="MobiDB-lite"/>
    </source>
</evidence>
<dbReference type="InterPro" id="IPR051620">
    <property type="entry name" value="ORF904-like_C"/>
</dbReference>
<feature type="region of interest" description="Disordered" evidence="4">
    <location>
        <begin position="1"/>
        <end position="24"/>
    </location>
</feature>
<keyword evidence="2" id="KW-0378">Hydrolase</keyword>
<keyword evidence="3" id="KW-0067">ATP-binding</keyword>
<evidence type="ECO:0000256" key="2">
    <source>
        <dbReference type="ARBA" id="ARBA00022801"/>
    </source>
</evidence>
<comment type="caution">
    <text evidence="6">The sequence shown here is derived from an EMBL/GenBank/DDBJ whole genome shotgun (WGS) entry which is preliminary data.</text>
</comment>
<dbReference type="PANTHER" id="PTHR35372:SF2">
    <property type="entry name" value="SF3 HELICASE DOMAIN-CONTAINING PROTEIN"/>
    <property type="match status" value="1"/>
</dbReference>
<sequence>MSWTKDDVRDEIYEQDEEEDEGPSWVDDKGKILEAAFCEYFLEKHPLMCLKQTLFDLDGEVDEDKLIYEIHQEIRYHARNDVAKKVKRLVEALKIEAYCEEWKPQLDRIHIQNGTYYLDERGFVSDKELCLNRLPVEYQADVAPPVQWLKFLDELLISEDILTLQEYIGYLLIPSTKAQKMLILTGKGGEGKSRIGLLLKKLLGPAAHMEAVLRLETNRFASANLEHKLVMIDDDLNMTVLPETRNIKSIVTAEDRICVERKGKQATQGLLYARLLCFGNGNLVAAHDTSDGFWRRQILISVKDKPEGRTDDPYLIDKLSEELPGILLWALEGLKRLLANQYRFTLSERAKQNLTAAMEDGCNLDQFMQADSYVRFDPERSARSTYLFRAYNKWCADNLEKPATQKKFSQYLFKNADRYGIRFSKHIEGGYRGYRGVYVRPDCALE</sequence>
<dbReference type="PROSITE" id="PS51206">
    <property type="entry name" value="SF3_HELICASE_1"/>
    <property type="match status" value="1"/>
</dbReference>
<feature type="domain" description="SF3 helicase" evidence="5">
    <location>
        <begin position="159"/>
        <end position="315"/>
    </location>
</feature>
<dbReference type="AlphaFoldDB" id="A0A9D2FDP4"/>
<reference evidence="6" key="1">
    <citation type="journal article" date="2021" name="PeerJ">
        <title>Extensive microbial diversity within the chicken gut microbiome revealed by metagenomics and culture.</title>
        <authorList>
            <person name="Gilroy R."/>
            <person name="Ravi A."/>
            <person name="Getino M."/>
            <person name="Pursley I."/>
            <person name="Horton D.L."/>
            <person name="Alikhan N.F."/>
            <person name="Baker D."/>
            <person name="Gharbi K."/>
            <person name="Hall N."/>
            <person name="Watson M."/>
            <person name="Adriaenssens E.M."/>
            <person name="Foster-Nyarko E."/>
            <person name="Jarju S."/>
            <person name="Secka A."/>
            <person name="Antonio M."/>
            <person name="Oren A."/>
            <person name="Chaudhuri R.R."/>
            <person name="La Ragione R."/>
            <person name="Hildebrand F."/>
            <person name="Pallen M.J."/>
        </authorList>
    </citation>
    <scope>NUCLEOTIDE SEQUENCE</scope>
    <source>
        <strain evidence="6">ChiBcec16-3735</strain>
    </source>
</reference>
<dbReference type="Proteomes" id="UP000824065">
    <property type="component" value="Unassembled WGS sequence"/>
</dbReference>
<organism evidence="6 7">
    <name type="scientific">Candidatus Faecalibacterium gallistercoris</name>
    <dbReference type="NCBI Taxonomy" id="2838579"/>
    <lineage>
        <taxon>Bacteria</taxon>
        <taxon>Bacillati</taxon>
        <taxon>Bacillota</taxon>
        <taxon>Clostridia</taxon>
        <taxon>Eubacteriales</taxon>
        <taxon>Oscillospiraceae</taxon>
        <taxon>Faecalibacterium</taxon>
    </lineage>
</organism>
<evidence type="ECO:0000313" key="7">
    <source>
        <dbReference type="Proteomes" id="UP000824065"/>
    </source>
</evidence>
<dbReference type="Gene3D" id="3.40.50.300">
    <property type="entry name" value="P-loop containing nucleotide triphosphate hydrolases"/>
    <property type="match status" value="1"/>
</dbReference>
<dbReference type="NCBIfam" id="TIGR01613">
    <property type="entry name" value="primase_Cterm"/>
    <property type="match status" value="1"/>
</dbReference>
<dbReference type="GO" id="GO:0005524">
    <property type="term" value="F:ATP binding"/>
    <property type="evidence" value="ECO:0007669"/>
    <property type="project" value="UniProtKB-KW"/>
</dbReference>
<dbReference type="Pfam" id="PF19263">
    <property type="entry name" value="DUF5906"/>
    <property type="match status" value="1"/>
</dbReference>
<keyword evidence="1" id="KW-0547">Nucleotide-binding</keyword>
<feature type="compositionally biased region" description="Basic and acidic residues" evidence="4">
    <location>
        <begin position="1"/>
        <end position="12"/>
    </location>
</feature>
<proteinExistence type="predicted"/>
<dbReference type="InterPro" id="IPR006500">
    <property type="entry name" value="Helicase_put_C_phage/plasmid"/>
</dbReference>
<dbReference type="InterPro" id="IPR045455">
    <property type="entry name" value="NrS-1_pol-like_helicase"/>
</dbReference>
<gene>
    <name evidence="6" type="ORF">H9725_01355</name>
</gene>
<protein>
    <submittedName>
        <fullName evidence="6">DNA primase</fullName>
    </submittedName>
</protein>
<evidence type="ECO:0000313" key="6">
    <source>
        <dbReference type="EMBL" id="HIZ57229.1"/>
    </source>
</evidence>
<feature type="compositionally biased region" description="Acidic residues" evidence="4">
    <location>
        <begin position="13"/>
        <end position="22"/>
    </location>
</feature>
<reference evidence="6" key="2">
    <citation type="submission" date="2021-04" db="EMBL/GenBank/DDBJ databases">
        <authorList>
            <person name="Gilroy R."/>
        </authorList>
    </citation>
    <scope>NUCLEOTIDE SEQUENCE</scope>
    <source>
        <strain evidence="6">ChiBcec16-3735</strain>
    </source>
</reference>
<evidence type="ECO:0000256" key="3">
    <source>
        <dbReference type="ARBA" id="ARBA00022840"/>
    </source>
</evidence>
<evidence type="ECO:0000259" key="5">
    <source>
        <dbReference type="PROSITE" id="PS51206"/>
    </source>
</evidence>
<dbReference type="PANTHER" id="PTHR35372">
    <property type="entry name" value="ATP BINDING PROTEIN-RELATED"/>
    <property type="match status" value="1"/>
</dbReference>